<dbReference type="InterPro" id="IPR001387">
    <property type="entry name" value="Cro/C1-type_HTH"/>
</dbReference>
<accession>A0A7C3VVD5</accession>
<dbReference type="Gene3D" id="1.10.260.40">
    <property type="entry name" value="lambda repressor-like DNA-binding domains"/>
    <property type="match status" value="1"/>
</dbReference>
<dbReference type="Pfam" id="PF13443">
    <property type="entry name" value="HTH_26"/>
    <property type="match status" value="1"/>
</dbReference>
<reference evidence="2" key="1">
    <citation type="journal article" date="2020" name="mSystems">
        <title>Genome- and Community-Level Interaction Insights into Carbon Utilization and Element Cycling Functions of Hydrothermarchaeota in Hydrothermal Sediment.</title>
        <authorList>
            <person name="Zhou Z."/>
            <person name="Liu Y."/>
            <person name="Xu W."/>
            <person name="Pan J."/>
            <person name="Luo Z.H."/>
            <person name="Li M."/>
        </authorList>
    </citation>
    <scope>NUCLEOTIDE SEQUENCE [LARGE SCALE GENOMIC DNA]</scope>
    <source>
        <strain evidence="2">SpSt-374</strain>
    </source>
</reference>
<evidence type="ECO:0000313" key="2">
    <source>
        <dbReference type="EMBL" id="HGG03616.1"/>
    </source>
</evidence>
<evidence type="ECO:0000259" key="1">
    <source>
        <dbReference type="Pfam" id="PF13443"/>
    </source>
</evidence>
<dbReference type="EMBL" id="DSPX01000250">
    <property type="protein sequence ID" value="HGG03616.1"/>
    <property type="molecule type" value="Genomic_DNA"/>
</dbReference>
<dbReference type="InterPro" id="IPR010982">
    <property type="entry name" value="Lambda_DNA-bd_dom_sf"/>
</dbReference>
<organism evidence="2">
    <name type="scientific">Planktothricoides sp. SpSt-374</name>
    <dbReference type="NCBI Taxonomy" id="2282167"/>
    <lineage>
        <taxon>Bacteria</taxon>
        <taxon>Bacillati</taxon>
        <taxon>Cyanobacteriota</taxon>
        <taxon>Cyanophyceae</taxon>
        <taxon>Oscillatoriophycideae</taxon>
        <taxon>Oscillatoriales</taxon>
        <taxon>Oscillatoriaceae</taxon>
        <taxon>Planktothricoides</taxon>
    </lineage>
</organism>
<feature type="domain" description="HTH cro/C1-type" evidence="1">
    <location>
        <begin position="6"/>
        <end position="68"/>
    </location>
</feature>
<sequence length="85" mass="9987">MPIVCRLRDMMAQKELKQFEVAIATKLSPTIIGNLYHNQFRRIDCKTAERLCRFFGCEFGQLFELIEDSEDQPPSQTQIHKPTHF</sequence>
<dbReference type="AlphaFoldDB" id="A0A7C3VVD5"/>
<dbReference type="GO" id="GO:0003677">
    <property type="term" value="F:DNA binding"/>
    <property type="evidence" value="ECO:0007669"/>
    <property type="project" value="InterPro"/>
</dbReference>
<protein>
    <submittedName>
        <fullName evidence="2">XRE family transcriptional regulator</fullName>
    </submittedName>
</protein>
<name>A0A7C3VVD5_9CYAN</name>
<dbReference type="CDD" id="cd00093">
    <property type="entry name" value="HTH_XRE"/>
    <property type="match status" value="1"/>
</dbReference>
<dbReference type="SUPFAM" id="SSF47413">
    <property type="entry name" value="lambda repressor-like DNA-binding domains"/>
    <property type="match status" value="1"/>
</dbReference>
<comment type="caution">
    <text evidence="2">The sequence shown here is derived from an EMBL/GenBank/DDBJ whole genome shotgun (WGS) entry which is preliminary data.</text>
</comment>
<proteinExistence type="predicted"/>
<gene>
    <name evidence="2" type="ORF">ENR15_24000</name>
</gene>